<evidence type="ECO:0000256" key="1">
    <source>
        <dbReference type="SAM" id="MobiDB-lite"/>
    </source>
</evidence>
<feature type="region of interest" description="Disordered" evidence="1">
    <location>
        <begin position="118"/>
        <end position="742"/>
    </location>
</feature>
<dbReference type="InterPro" id="IPR056031">
    <property type="entry name" value="DUF7612"/>
</dbReference>
<feature type="compositionally biased region" description="Basic and acidic residues" evidence="1">
    <location>
        <begin position="529"/>
        <end position="541"/>
    </location>
</feature>
<name>A0A9Q8LFK7_PASFU</name>
<reference evidence="6" key="2">
    <citation type="journal article" date="2022" name="Microb. Genom.">
        <title>A chromosome-scale genome assembly of the tomato pathogen Cladosporium fulvum reveals a compartmentalized genome architecture and the presence of a dispensable chromosome.</title>
        <authorList>
            <person name="Zaccaron A.Z."/>
            <person name="Chen L.H."/>
            <person name="Samaras A."/>
            <person name="Stergiopoulos I."/>
        </authorList>
    </citation>
    <scope>NUCLEOTIDE SEQUENCE</scope>
    <source>
        <strain evidence="6">Race5_Kim</strain>
    </source>
</reference>
<evidence type="ECO:0000259" key="3">
    <source>
        <dbReference type="Pfam" id="PF24587"/>
    </source>
</evidence>
<accession>A0A9Q8LFK7</accession>
<evidence type="ECO:0000259" key="4">
    <source>
        <dbReference type="Pfam" id="PF24588"/>
    </source>
</evidence>
<dbReference type="InterPro" id="IPR056033">
    <property type="entry name" value="DUF7614"/>
</dbReference>
<feature type="domain" description="DUF7614" evidence="5">
    <location>
        <begin position="1349"/>
        <end position="1486"/>
    </location>
</feature>
<dbReference type="OrthoDB" id="4356615at2759"/>
<evidence type="ECO:0000259" key="2">
    <source>
        <dbReference type="Pfam" id="PF24586"/>
    </source>
</evidence>
<dbReference type="InterPro" id="IPR056030">
    <property type="entry name" value="DUF7611"/>
</dbReference>
<feature type="compositionally biased region" description="Low complexity" evidence="1">
    <location>
        <begin position="460"/>
        <end position="472"/>
    </location>
</feature>
<dbReference type="Proteomes" id="UP000756132">
    <property type="component" value="Chromosome 4"/>
</dbReference>
<feature type="compositionally biased region" description="Polar residues" evidence="1">
    <location>
        <begin position="484"/>
        <end position="504"/>
    </location>
</feature>
<proteinExistence type="predicted"/>
<evidence type="ECO:0000259" key="5">
    <source>
        <dbReference type="Pfam" id="PF24589"/>
    </source>
</evidence>
<dbReference type="GeneID" id="71984185"/>
<feature type="domain" description="DUF7612" evidence="3">
    <location>
        <begin position="1050"/>
        <end position="1183"/>
    </location>
</feature>
<feature type="compositionally biased region" description="Polar residues" evidence="1">
    <location>
        <begin position="440"/>
        <end position="459"/>
    </location>
</feature>
<feature type="compositionally biased region" description="Polar residues" evidence="1">
    <location>
        <begin position="556"/>
        <end position="565"/>
    </location>
</feature>
<protein>
    <submittedName>
        <fullName evidence="6">Uncharacterized protein</fullName>
    </submittedName>
</protein>
<dbReference type="EMBL" id="CP090166">
    <property type="protein sequence ID" value="UJO16299.1"/>
    <property type="molecule type" value="Genomic_DNA"/>
</dbReference>
<feature type="compositionally biased region" description="Low complexity" evidence="1">
    <location>
        <begin position="623"/>
        <end position="640"/>
    </location>
</feature>
<feature type="compositionally biased region" description="Polar residues" evidence="1">
    <location>
        <begin position="718"/>
        <end position="731"/>
    </location>
</feature>
<feature type="compositionally biased region" description="Polar residues" evidence="1">
    <location>
        <begin position="641"/>
        <end position="661"/>
    </location>
</feature>
<dbReference type="Pfam" id="PF24588">
    <property type="entry name" value="DUF7613"/>
    <property type="match status" value="1"/>
</dbReference>
<dbReference type="RefSeq" id="XP_047760665.1">
    <property type="nucleotide sequence ID" value="XM_047903455.1"/>
</dbReference>
<dbReference type="KEGG" id="ffu:CLAFUR5_04307"/>
<dbReference type="InterPro" id="IPR056032">
    <property type="entry name" value="DUF7613"/>
</dbReference>
<gene>
    <name evidence="6" type="ORF">CLAFUR5_04307</name>
</gene>
<feature type="compositionally biased region" description="Polar residues" evidence="1">
    <location>
        <begin position="594"/>
        <end position="616"/>
    </location>
</feature>
<organism evidence="6 7">
    <name type="scientific">Passalora fulva</name>
    <name type="common">Tomato leaf mold</name>
    <name type="synonym">Cladosporium fulvum</name>
    <dbReference type="NCBI Taxonomy" id="5499"/>
    <lineage>
        <taxon>Eukaryota</taxon>
        <taxon>Fungi</taxon>
        <taxon>Dikarya</taxon>
        <taxon>Ascomycota</taxon>
        <taxon>Pezizomycotina</taxon>
        <taxon>Dothideomycetes</taxon>
        <taxon>Dothideomycetidae</taxon>
        <taxon>Mycosphaerellales</taxon>
        <taxon>Mycosphaerellaceae</taxon>
        <taxon>Fulvia</taxon>
    </lineage>
</organism>
<sequence length="1501" mass="166106">MADTQDAKPSKSSFLKKSKWGKIFKEQDTNNNDNGNGNGNGNAAYKLDDDVADFLKPSTEKNVPKIDIAIAKRWPDAHEVQKAVGGSTPSPRGGRFVTKRVRRPGLTVGFVKTVPEIIGEGGDEAPDPPREISRTKAAVARSTSERKPTEGQWPRSPPLVAPARGLPPQVQVKQPDEDDIVPPPMRRVNTSHNEFSPAMQRKYAPTSQETDPHRPSIGRTPTGLENHDPSLEHTTPLDTPIDTTRLDPFQGNSATGGQERPSTRDRPTIDTHVAQRQAEPRALGEALSARKNYGGLSPADAASPVAQKRREQSVSEGMAFRRASMLIQRDEEDDDSPPRSSHAQPDFVGRQEPTSSSQWPLPHPQTAPASEYETLFSPAGHHPHSALPQQQSASSVDTPQPVILSPQSGDDTPGTAPEAPDPFDDPKYIKRHSRDMVTEAAQQSEPVSSRQTRTTGFRRSQQSSPAYQSYQSEDSGSRDRSHTSGRTTGLRQAPSEQRVPQISQPDLAMHQRLPPRDGLGQYAHQQMPSREDDFTRNRQAPEIRTIPFRAAPPPSASQNMSVPQDSSRERSTSPGDMRNRIFQSSGPTLDKPQFFNTPNASSSSVNHFSPSASHSRTGSRDGSPLPLKPAASASPQLPSPRWSQQYSNDRSQSPQNNSPRTSVLGPSRSGLSPQPPPHAPPLSSRASPEDYLAAGAHPTKSHAANLRQEDAARPRPNSAGSYHSVTRSSVSPQPPEHGNPAADAAFADFAGRVAHMKGVFSLTAEKEIPRDRCTPNMWLRAGLWWYLKGKAGLEALLQQRRSDERREYLTQAHVDLAKAWWILADPLEPYDTHGEPSQQNAGPESAEAALQRGVAHLRQHIKALSLSTSKAHLLPPTQSLIQGQDTRIWLEYPRFTSDAAAVLSGNASNSVLVEETKRVPNAYDMLPLSDTKDAFCYGRFPVEVFVNTEEAETDRVVLDCMMTVLRGRRDYQTSIAIASQSELVNIKVAPSRNEKRGLTWSDVSWKASSCGMLLNLPRNFDLSVRMQERDFRAVWNLSEYARKVEKSLRPEPDERLIHEARLAELQYADSSNSSAFPADKVKGCVALVFERTGEHRDGSGVRKVHRGHRLLLITNPGHKTLSSVSHDIGRRSPLYFEFLTDSSANGTTAMVIRVREDDRQCRVLLVFQDDRSRQALYDVLNGLTVGPDEVIVCKALLTSMNIEPASQSEGYSQSAHPALAGLQWQKLGVTNNHSDDPNTRIPETVESENLRILARHATGCITDRLNLGKGEMLLRLPITDAPVIQMLREPQEDMTMSIDTRQSNQQVAHGIGQLLQTVLEQQTIRTFSFASHQDLHIFQTAITGCTVRFEGLAATFAIARRRMVVPIYKKWEATTVRIQMISKEGVVKLVAFMDDFSHADSLCFQVKTTDTFELIKGDDKKKKWGVKLVDAKFSLPSQEKGEVSEGDRLRRRFVNLEGLDYAEEHDDITIGFDTEQDRDRFAQTLPAATSTSRGISLKRRI</sequence>
<feature type="compositionally biased region" description="Polar residues" evidence="1">
    <location>
        <begin position="387"/>
        <end position="398"/>
    </location>
</feature>
<evidence type="ECO:0000313" key="7">
    <source>
        <dbReference type="Proteomes" id="UP000756132"/>
    </source>
</evidence>
<evidence type="ECO:0000313" key="6">
    <source>
        <dbReference type="EMBL" id="UJO16299.1"/>
    </source>
</evidence>
<keyword evidence="7" id="KW-1185">Reference proteome</keyword>
<feature type="domain" description="DUF7611" evidence="2">
    <location>
        <begin position="892"/>
        <end position="1048"/>
    </location>
</feature>
<reference evidence="6" key="1">
    <citation type="submission" date="2021-12" db="EMBL/GenBank/DDBJ databases">
        <authorList>
            <person name="Zaccaron A."/>
            <person name="Stergiopoulos I."/>
        </authorList>
    </citation>
    <scope>NUCLEOTIDE SEQUENCE</scope>
    <source>
        <strain evidence="6">Race5_Kim</strain>
    </source>
</reference>
<dbReference type="Pfam" id="PF24589">
    <property type="entry name" value="DUF7614"/>
    <property type="match status" value="1"/>
</dbReference>
<feature type="region of interest" description="Disordered" evidence="1">
    <location>
        <begin position="1"/>
        <end position="44"/>
    </location>
</feature>
<dbReference type="Pfam" id="PF24586">
    <property type="entry name" value="DUF7611"/>
    <property type="match status" value="1"/>
</dbReference>
<feature type="domain" description="DUF7613" evidence="4">
    <location>
        <begin position="1187"/>
        <end position="1343"/>
    </location>
</feature>
<dbReference type="Pfam" id="PF24587">
    <property type="entry name" value="DUF7612"/>
    <property type="match status" value="1"/>
</dbReference>